<evidence type="ECO:0000256" key="1">
    <source>
        <dbReference type="SAM" id="MobiDB-lite"/>
    </source>
</evidence>
<comment type="caution">
    <text evidence="2">The sequence shown here is derived from an EMBL/GenBank/DDBJ whole genome shotgun (WGS) entry which is preliminary data.</text>
</comment>
<sequence>MNLNLDNNPADEVVYDNFPVWWLAHVATLPFCVKCGAKAPQLGQSCPPCVNSRPADKLRRKLAFLMVTAMRKLETVADAVESASDADSLFAGTEHAMKAVMMVPSAYHILLTAQETLDQLAELDAWKAELIAPNLLGAVERYQETRILAKDIFASAATAWLEQGNEHQGYMEGLARVDHFVSSIPMHQNDDHVAEQPEHHEQNHIHQQHAQDRPLQEDDDVPIQHQDEEAIQQHHEYAVEEENKDQEIPRHQFHHAFVDIYIPEDAVQQPDRNHHRVDNFLLHDDNLALLAAPNEGDEIDGPDWDDILFNPYFQNQLYNPLHQLNR</sequence>
<keyword evidence="3" id="KW-1185">Reference proteome</keyword>
<reference evidence="2" key="2">
    <citation type="submission" date="2023-06" db="EMBL/GenBank/DDBJ databases">
        <authorList>
            <consortium name="Lawrence Berkeley National Laboratory"/>
            <person name="Mondo S.J."/>
            <person name="Hensen N."/>
            <person name="Bonometti L."/>
            <person name="Westerberg I."/>
            <person name="Brannstrom I.O."/>
            <person name="Guillou S."/>
            <person name="Cros-Aarteil S."/>
            <person name="Calhoun S."/>
            <person name="Haridas S."/>
            <person name="Kuo A."/>
            <person name="Pangilinan J."/>
            <person name="Riley R."/>
            <person name="Labutti K."/>
            <person name="Andreopoulos B."/>
            <person name="Lipzen A."/>
            <person name="Chen C."/>
            <person name="Yanf M."/>
            <person name="Daum C."/>
            <person name="Ng V."/>
            <person name="Clum A."/>
            <person name="Steindorff A."/>
            <person name="Ohm R."/>
            <person name="Martin F."/>
            <person name="Silar P."/>
            <person name="Natvig D."/>
            <person name="Lalanne C."/>
            <person name="Gautier V."/>
            <person name="Ament-Velasquez S.L."/>
            <person name="Kruys A."/>
            <person name="Hutchinson M.I."/>
            <person name="Powell A.J."/>
            <person name="Barry K."/>
            <person name="Miller A.N."/>
            <person name="Grigoriev I.V."/>
            <person name="Debuchy R."/>
            <person name="Gladieux P."/>
            <person name="Thoren M.H."/>
            <person name="Johannesson H."/>
        </authorList>
    </citation>
    <scope>NUCLEOTIDE SEQUENCE</scope>
    <source>
        <strain evidence="2">CBS 626.80</strain>
    </source>
</reference>
<evidence type="ECO:0000313" key="2">
    <source>
        <dbReference type="EMBL" id="KAK3947167.1"/>
    </source>
</evidence>
<gene>
    <name evidence="2" type="ORF">QBC32DRAFT_401760</name>
</gene>
<evidence type="ECO:0000313" key="3">
    <source>
        <dbReference type="Proteomes" id="UP001303222"/>
    </source>
</evidence>
<name>A0AAN6NJV6_9PEZI</name>
<dbReference type="EMBL" id="MU859396">
    <property type="protein sequence ID" value="KAK3947167.1"/>
    <property type="molecule type" value="Genomic_DNA"/>
</dbReference>
<organism evidence="2 3">
    <name type="scientific">Pseudoneurospora amorphoporcata</name>
    <dbReference type="NCBI Taxonomy" id="241081"/>
    <lineage>
        <taxon>Eukaryota</taxon>
        <taxon>Fungi</taxon>
        <taxon>Dikarya</taxon>
        <taxon>Ascomycota</taxon>
        <taxon>Pezizomycotina</taxon>
        <taxon>Sordariomycetes</taxon>
        <taxon>Sordariomycetidae</taxon>
        <taxon>Sordariales</taxon>
        <taxon>Sordariaceae</taxon>
        <taxon>Pseudoneurospora</taxon>
    </lineage>
</organism>
<dbReference type="AlphaFoldDB" id="A0AAN6NJV6"/>
<feature type="compositionally biased region" description="Basic and acidic residues" evidence="1">
    <location>
        <begin position="193"/>
        <end position="216"/>
    </location>
</feature>
<protein>
    <submittedName>
        <fullName evidence="2">Uncharacterized protein</fullName>
    </submittedName>
</protein>
<feature type="region of interest" description="Disordered" evidence="1">
    <location>
        <begin position="193"/>
        <end position="217"/>
    </location>
</feature>
<proteinExistence type="predicted"/>
<reference evidence="2" key="1">
    <citation type="journal article" date="2023" name="Mol. Phylogenet. Evol.">
        <title>Genome-scale phylogeny and comparative genomics of the fungal order Sordariales.</title>
        <authorList>
            <person name="Hensen N."/>
            <person name="Bonometti L."/>
            <person name="Westerberg I."/>
            <person name="Brannstrom I.O."/>
            <person name="Guillou S."/>
            <person name="Cros-Aarteil S."/>
            <person name="Calhoun S."/>
            <person name="Haridas S."/>
            <person name="Kuo A."/>
            <person name="Mondo S."/>
            <person name="Pangilinan J."/>
            <person name="Riley R."/>
            <person name="LaButti K."/>
            <person name="Andreopoulos B."/>
            <person name="Lipzen A."/>
            <person name="Chen C."/>
            <person name="Yan M."/>
            <person name="Daum C."/>
            <person name="Ng V."/>
            <person name="Clum A."/>
            <person name="Steindorff A."/>
            <person name="Ohm R.A."/>
            <person name="Martin F."/>
            <person name="Silar P."/>
            <person name="Natvig D.O."/>
            <person name="Lalanne C."/>
            <person name="Gautier V."/>
            <person name="Ament-Velasquez S.L."/>
            <person name="Kruys A."/>
            <person name="Hutchinson M.I."/>
            <person name="Powell A.J."/>
            <person name="Barry K."/>
            <person name="Miller A.N."/>
            <person name="Grigoriev I.V."/>
            <person name="Debuchy R."/>
            <person name="Gladieux P."/>
            <person name="Hiltunen Thoren M."/>
            <person name="Johannesson H."/>
        </authorList>
    </citation>
    <scope>NUCLEOTIDE SEQUENCE</scope>
    <source>
        <strain evidence="2">CBS 626.80</strain>
    </source>
</reference>
<accession>A0AAN6NJV6</accession>
<dbReference type="Proteomes" id="UP001303222">
    <property type="component" value="Unassembled WGS sequence"/>
</dbReference>